<evidence type="ECO:0000256" key="7">
    <source>
        <dbReference type="ARBA" id="ARBA00022967"/>
    </source>
</evidence>
<dbReference type="Gene3D" id="3.40.50.300">
    <property type="entry name" value="P-loop containing nucleotide triphosphate hydrolases"/>
    <property type="match status" value="1"/>
</dbReference>
<keyword evidence="1" id="KW-0813">Transport</keyword>
<evidence type="ECO:0000256" key="2">
    <source>
        <dbReference type="ARBA" id="ARBA00022475"/>
    </source>
</evidence>
<dbReference type="OrthoDB" id="9785080at2"/>
<keyword evidence="11" id="KW-1185">Reference proteome</keyword>
<keyword evidence="4" id="KW-0592">Phosphate transport</keyword>
<evidence type="ECO:0000256" key="8">
    <source>
        <dbReference type="ARBA" id="ARBA00023136"/>
    </source>
</evidence>
<evidence type="ECO:0000256" key="4">
    <source>
        <dbReference type="ARBA" id="ARBA00022592"/>
    </source>
</evidence>
<accession>A0A1I5Y952</accession>
<evidence type="ECO:0000256" key="1">
    <source>
        <dbReference type="ARBA" id="ARBA00022448"/>
    </source>
</evidence>
<feature type="domain" description="ABC transporter" evidence="9">
    <location>
        <begin position="4"/>
        <end position="223"/>
    </location>
</feature>
<evidence type="ECO:0000256" key="3">
    <source>
        <dbReference type="ARBA" id="ARBA00022519"/>
    </source>
</evidence>
<name>A0A1I5Y952_9LACT</name>
<dbReference type="GO" id="GO:0016887">
    <property type="term" value="F:ATP hydrolysis activity"/>
    <property type="evidence" value="ECO:0007669"/>
    <property type="project" value="InterPro"/>
</dbReference>
<dbReference type="SUPFAM" id="SSF52540">
    <property type="entry name" value="P-loop containing nucleoside triphosphate hydrolases"/>
    <property type="match status" value="1"/>
</dbReference>
<gene>
    <name evidence="10" type="ORF">SAMN04488506_1840</name>
</gene>
<sequence length="223" mass="25349">MALLEIKQLSFESEGKKILADIQFTVESGEFVSITGPSGSGKSTLLKIIATILSKTNGELLYNGRSIEQYDPIEYRKEVSYCFQSPVLFGDTVRDNLSFPYEIRQMAFDQQKATDYLGMVGLPEDYLDKPINALSGGEKQRIALIRNVLFQPKILLLDEVTSALDEENRQIIWHWLQEMRSTTEMTILMISHNEAEAALADKRIRIVDGKIVHKEELQNEFAN</sequence>
<dbReference type="InterPro" id="IPR003593">
    <property type="entry name" value="AAA+_ATPase"/>
</dbReference>
<evidence type="ECO:0000259" key="9">
    <source>
        <dbReference type="PROSITE" id="PS50893"/>
    </source>
</evidence>
<proteinExistence type="predicted"/>
<dbReference type="PROSITE" id="PS00211">
    <property type="entry name" value="ABC_TRANSPORTER_1"/>
    <property type="match status" value="1"/>
</dbReference>
<dbReference type="PROSITE" id="PS50893">
    <property type="entry name" value="ABC_TRANSPORTER_2"/>
    <property type="match status" value="1"/>
</dbReference>
<dbReference type="AlphaFoldDB" id="A0A1I5Y952"/>
<keyword evidence="3" id="KW-0997">Cell inner membrane</keyword>
<keyword evidence="7" id="KW-1278">Translocase</keyword>
<evidence type="ECO:0000256" key="6">
    <source>
        <dbReference type="ARBA" id="ARBA00022840"/>
    </source>
</evidence>
<dbReference type="GO" id="GO:0005524">
    <property type="term" value="F:ATP binding"/>
    <property type="evidence" value="ECO:0007669"/>
    <property type="project" value="UniProtKB-KW"/>
</dbReference>
<evidence type="ECO:0000256" key="5">
    <source>
        <dbReference type="ARBA" id="ARBA00022741"/>
    </source>
</evidence>
<evidence type="ECO:0000313" key="10">
    <source>
        <dbReference type="EMBL" id="SFQ40729.1"/>
    </source>
</evidence>
<keyword evidence="2" id="KW-1003">Cell membrane</keyword>
<dbReference type="InterPro" id="IPR027417">
    <property type="entry name" value="P-loop_NTPase"/>
</dbReference>
<dbReference type="STRING" id="82801.SAMN04488506_1840"/>
<organism evidence="10 11">
    <name type="scientific">Desemzia incerta</name>
    <dbReference type="NCBI Taxonomy" id="82801"/>
    <lineage>
        <taxon>Bacteria</taxon>
        <taxon>Bacillati</taxon>
        <taxon>Bacillota</taxon>
        <taxon>Bacilli</taxon>
        <taxon>Lactobacillales</taxon>
        <taxon>Carnobacteriaceae</taxon>
        <taxon>Desemzia</taxon>
    </lineage>
</organism>
<dbReference type="GO" id="GO:0006817">
    <property type="term" value="P:phosphate ion transport"/>
    <property type="evidence" value="ECO:0007669"/>
    <property type="project" value="UniProtKB-KW"/>
</dbReference>
<dbReference type="PANTHER" id="PTHR43423">
    <property type="entry name" value="ABC TRANSPORTER I FAMILY MEMBER 17"/>
    <property type="match status" value="1"/>
</dbReference>
<dbReference type="Proteomes" id="UP000199136">
    <property type="component" value="Unassembled WGS sequence"/>
</dbReference>
<keyword evidence="5" id="KW-0547">Nucleotide-binding</keyword>
<evidence type="ECO:0000313" key="11">
    <source>
        <dbReference type="Proteomes" id="UP000199136"/>
    </source>
</evidence>
<protein>
    <submittedName>
        <fullName evidence="10">Putative ABC transport system ATP-binding protein</fullName>
    </submittedName>
</protein>
<dbReference type="SMART" id="SM00382">
    <property type="entry name" value="AAA"/>
    <property type="match status" value="1"/>
</dbReference>
<dbReference type="Pfam" id="PF00005">
    <property type="entry name" value="ABC_tran"/>
    <property type="match status" value="1"/>
</dbReference>
<dbReference type="InterPro" id="IPR017871">
    <property type="entry name" value="ABC_transporter-like_CS"/>
</dbReference>
<dbReference type="RefSeq" id="WP_092480869.1">
    <property type="nucleotide sequence ID" value="NZ_FOXW01000007.1"/>
</dbReference>
<keyword evidence="6 10" id="KW-0067">ATP-binding</keyword>
<dbReference type="PANTHER" id="PTHR43423:SF12">
    <property type="entry name" value="IRON EXPORT ATP-BINDING PROTEIN FETA-RELATED"/>
    <property type="match status" value="1"/>
</dbReference>
<keyword evidence="8" id="KW-0472">Membrane</keyword>
<dbReference type="InterPro" id="IPR003439">
    <property type="entry name" value="ABC_transporter-like_ATP-bd"/>
</dbReference>
<dbReference type="EMBL" id="FOXW01000007">
    <property type="protein sequence ID" value="SFQ40729.1"/>
    <property type="molecule type" value="Genomic_DNA"/>
</dbReference>
<reference evidence="10 11" key="1">
    <citation type="submission" date="2016-10" db="EMBL/GenBank/DDBJ databases">
        <authorList>
            <person name="de Groot N.N."/>
        </authorList>
    </citation>
    <scope>NUCLEOTIDE SEQUENCE [LARGE SCALE GENOMIC DNA]</scope>
    <source>
        <strain evidence="10 11">DSM 20581</strain>
    </source>
</reference>